<dbReference type="InterPro" id="IPR051140">
    <property type="entry name" value="GATA_TF"/>
</dbReference>
<dbReference type="Proteomes" id="UP001085076">
    <property type="component" value="Miscellaneous, Linkage group lg07"/>
</dbReference>
<dbReference type="AlphaFoldDB" id="A0A9D5C6Q3"/>
<keyword evidence="5" id="KW-0010">Activator</keyword>
<dbReference type="CDD" id="cd00202">
    <property type="entry name" value="ZnF_GATA"/>
    <property type="match status" value="1"/>
</dbReference>
<feature type="domain" description="GATA-type" evidence="8">
    <location>
        <begin position="86"/>
        <end position="122"/>
    </location>
</feature>
<evidence type="ECO:0000259" key="8">
    <source>
        <dbReference type="PROSITE" id="PS50114"/>
    </source>
</evidence>
<feature type="compositionally biased region" description="Low complexity" evidence="7">
    <location>
        <begin position="43"/>
        <end position="56"/>
    </location>
</feature>
<dbReference type="SMART" id="SM00401">
    <property type="entry name" value="ZnF_GATA"/>
    <property type="match status" value="1"/>
</dbReference>
<proteinExistence type="inferred from homology"/>
<evidence type="ECO:0000313" key="10">
    <source>
        <dbReference type="Proteomes" id="UP001085076"/>
    </source>
</evidence>
<dbReference type="EMBL" id="JAGGNH010000007">
    <property type="protein sequence ID" value="KAJ0967358.1"/>
    <property type="molecule type" value="Genomic_DNA"/>
</dbReference>
<dbReference type="PROSITE" id="PS00344">
    <property type="entry name" value="GATA_ZN_FINGER_1"/>
    <property type="match status" value="1"/>
</dbReference>
<feature type="region of interest" description="Disordered" evidence="7">
    <location>
        <begin position="26"/>
        <end position="88"/>
    </location>
</feature>
<feature type="compositionally biased region" description="Gly residues" evidence="7">
    <location>
        <begin position="161"/>
        <end position="171"/>
    </location>
</feature>
<dbReference type="Pfam" id="PF00320">
    <property type="entry name" value="GATA"/>
    <property type="match status" value="1"/>
</dbReference>
<keyword evidence="4" id="KW-0862">Zinc</keyword>
<comment type="similarity">
    <text evidence="1">Belongs to the type IV zinc-finger family. Class A subfamily.</text>
</comment>
<dbReference type="FunFam" id="3.30.50.10:FF:000018">
    <property type="entry name" value="GATA transcription factor"/>
    <property type="match status" value="1"/>
</dbReference>
<keyword evidence="10" id="KW-1185">Reference proteome</keyword>
<feature type="region of interest" description="Disordered" evidence="7">
    <location>
        <begin position="129"/>
        <end position="171"/>
    </location>
</feature>
<dbReference type="InterPro" id="IPR013088">
    <property type="entry name" value="Znf_NHR/GATA"/>
</dbReference>
<gene>
    <name evidence="9" type="ORF">J5N97_024275</name>
</gene>
<evidence type="ECO:0000256" key="7">
    <source>
        <dbReference type="SAM" id="MobiDB-lite"/>
    </source>
</evidence>
<evidence type="ECO:0000256" key="2">
    <source>
        <dbReference type="ARBA" id="ARBA00022723"/>
    </source>
</evidence>
<evidence type="ECO:0000313" key="9">
    <source>
        <dbReference type="EMBL" id="KAJ0967358.1"/>
    </source>
</evidence>
<dbReference type="SUPFAM" id="SSF57716">
    <property type="entry name" value="Glucocorticoid receptor-like (DNA-binding domain)"/>
    <property type="match status" value="1"/>
</dbReference>
<evidence type="ECO:0000256" key="1">
    <source>
        <dbReference type="ARBA" id="ARBA00005694"/>
    </source>
</evidence>
<accession>A0A9D5C6Q3</accession>
<dbReference type="GO" id="GO:0030154">
    <property type="term" value="P:cell differentiation"/>
    <property type="evidence" value="ECO:0007669"/>
    <property type="project" value="TreeGrafter"/>
</dbReference>
<dbReference type="Gene3D" id="3.30.50.10">
    <property type="entry name" value="Erythroid Transcription Factor GATA-1, subunit A"/>
    <property type="match status" value="1"/>
</dbReference>
<dbReference type="GO" id="GO:0008270">
    <property type="term" value="F:zinc ion binding"/>
    <property type="evidence" value="ECO:0007669"/>
    <property type="project" value="UniProtKB-KW"/>
</dbReference>
<dbReference type="InterPro" id="IPR000679">
    <property type="entry name" value="Znf_GATA"/>
</dbReference>
<keyword evidence="2" id="KW-0479">Metal-binding</keyword>
<evidence type="ECO:0000256" key="3">
    <source>
        <dbReference type="ARBA" id="ARBA00022771"/>
    </source>
</evidence>
<feature type="compositionally biased region" description="Basic residues" evidence="7">
    <location>
        <begin position="63"/>
        <end position="74"/>
    </location>
</feature>
<evidence type="ECO:0000256" key="6">
    <source>
        <dbReference type="PROSITE-ProRule" id="PRU00094"/>
    </source>
</evidence>
<reference evidence="9" key="2">
    <citation type="journal article" date="2022" name="Hortic Res">
        <title>The genome of Dioscorea zingiberensis sheds light on the biosynthesis, origin and evolution of the medicinally important diosgenin saponins.</title>
        <authorList>
            <person name="Li Y."/>
            <person name="Tan C."/>
            <person name="Li Z."/>
            <person name="Guo J."/>
            <person name="Li S."/>
            <person name="Chen X."/>
            <person name="Wang C."/>
            <person name="Dai X."/>
            <person name="Yang H."/>
            <person name="Song W."/>
            <person name="Hou L."/>
            <person name="Xu J."/>
            <person name="Tong Z."/>
            <person name="Xu A."/>
            <person name="Yuan X."/>
            <person name="Wang W."/>
            <person name="Yang Q."/>
            <person name="Chen L."/>
            <person name="Sun Z."/>
            <person name="Wang K."/>
            <person name="Pan B."/>
            <person name="Chen J."/>
            <person name="Bao Y."/>
            <person name="Liu F."/>
            <person name="Qi X."/>
            <person name="Gang D.R."/>
            <person name="Wen J."/>
            <person name="Li J."/>
        </authorList>
    </citation>
    <scope>NUCLEOTIDE SEQUENCE</scope>
    <source>
        <strain evidence="9">Dzin_1.0</strain>
    </source>
</reference>
<protein>
    <recommendedName>
        <fullName evidence="8">GATA-type domain-containing protein</fullName>
    </recommendedName>
</protein>
<dbReference type="OrthoDB" id="2162994at2759"/>
<evidence type="ECO:0000256" key="5">
    <source>
        <dbReference type="ARBA" id="ARBA00023159"/>
    </source>
</evidence>
<dbReference type="PANTHER" id="PTHR45658">
    <property type="entry name" value="GATA TRANSCRIPTION FACTOR"/>
    <property type="match status" value="1"/>
</dbReference>
<name>A0A9D5C6Q3_9LILI</name>
<organism evidence="9 10">
    <name type="scientific">Dioscorea zingiberensis</name>
    <dbReference type="NCBI Taxonomy" id="325984"/>
    <lineage>
        <taxon>Eukaryota</taxon>
        <taxon>Viridiplantae</taxon>
        <taxon>Streptophyta</taxon>
        <taxon>Embryophyta</taxon>
        <taxon>Tracheophyta</taxon>
        <taxon>Spermatophyta</taxon>
        <taxon>Magnoliopsida</taxon>
        <taxon>Liliopsida</taxon>
        <taxon>Dioscoreales</taxon>
        <taxon>Dioscoreaceae</taxon>
        <taxon>Dioscorea</taxon>
    </lineage>
</organism>
<comment type="caution">
    <text evidence="9">The sequence shown here is derived from an EMBL/GenBank/DDBJ whole genome shotgun (WGS) entry which is preliminary data.</text>
</comment>
<keyword evidence="3 6" id="KW-0863">Zinc-finger</keyword>
<reference evidence="9" key="1">
    <citation type="submission" date="2021-03" db="EMBL/GenBank/DDBJ databases">
        <authorList>
            <person name="Li Z."/>
            <person name="Yang C."/>
        </authorList>
    </citation>
    <scope>NUCLEOTIDE SEQUENCE</scope>
    <source>
        <strain evidence="9">Dzin_1.0</strain>
        <tissue evidence="9">Leaf</tissue>
    </source>
</reference>
<feature type="compositionally biased region" description="Polar residues" evidence="7">
    <location>
        <begin position="134"/>
        <end position="144"/>
    </location>
</feature>
<dbReference type="GO" id="GO:0043565">
    <property type="term" value="F:sequence-specific DNA binding"/>
    <property type="evidence" value="ECO:0007669"/>
    <property type="project" value="InterPro"/>
</dbReference>
<dbReference type="PANTHER" id="PTHR45658:SF42">
    <property type="entry name" value="GATA TRANSCRIPTION FACTOR 1"/>
    <property type="match status" value="1"/>
</dbReference>
<dbReference type="PROSITE" id="PS50114">
    <property type="entry name" value="GATA_ZN_FINGER_2"/>
    <property type="match status" value="1"/>
</dbReference>
<evidence type="ECO:0000256" key="4">
    <source>
        <dbReference type="ARBA" id="ARBA00022833"/>
    </source>
</evidence>
<dbReference type="GO" id="GO:0005634">
    <property type="term" value="C:nucleus"/>
    <property type="evidence" value="ECO:0007669"/>
    <property type="project" value="TreeGrafter"/>
</dbReference>
<dbReference type="GO" id="GO:0006355">
    <property type="term" value="P:regulation of DNA-templated transcription"/>
    <property type="evidence" value="ECO:0007669"/>
    <property type="project" value="InterPro"/>
</dbReference>
<sequence>MGPIEGCFTDDLLMDVEDLPLAGDDEEEELEWLSNKDAFPPVETSSIELSSSEAPSRPVPAKPRSKGRQRRRKVFSGFVAAPEKKKKEARKCKHCETEETPQWRAGPDGPKTLCNACGVRFKSGRLVPEYRPASSPSFSPALHSNSHRRILEMRRLRPRGRGGGSGAASKL</sequence>